<evidence type="ECO:0000313" key="3">
    <source>
        <dbReference type="Proteomes" id="UP001200247"/>
    </source>
</evidence>
<dbReference type="EMBL" id="JAJAXM010000006">
    <property type="protein sequence ID" value="MCG9025204.1"/>
    <property type="molecule type" value="Genomic_DNA"/>
</dbReference>
<proteinExistence type="predicted"/>
<dbReference type="NCBIfam" id="TIGR02115">
    <property type="entry name" value="potass_kdpF"/>
    <property type="match status" value="1"/>
</dbReference>
<accession>A0AAW5E2D4</accession>
<comment type="caution">
    <text evidence="2">The sequence shown here is derived from an EMBL/GenBank/DDBJ whole genome shotgun (WGS) entry which is preliminary data.</text>
</comment>
<dbReference type="GO" id="GO:0008556">
    <property type="term" value="F:P-type potassium transmembrane transporter activity"/>
    <property type="evidence" value="ECO:0007669"/>
    <property type="project" value="InterPro"/>
</dbReference>
<reference evidence="2 3" key="1">
    <citation type="submission" date="2021-10" db="EMBL/GenBank/DDBJ databases">
        <title>Whole-genome sequencing analysis of Laribacter hongkongensis: virulence gene profiles, carbohydrate-active enzyme prediction, and antimicrobial resistance characterization.</title>
        <authorList>
            <person name="Yuan P."/>
            <person name="Zhan Y."/>
            <person name="Chen D."/>
        </authorList>
    </citation>
    <scope>NUCLEOTIDE SEQUENCE [LARGE SCALE GENOMIC DNA]</scope>
    <source>
        <strain evidence="2 3">W67</strain>
    </source>
</reference>
<dbReference type="InterPro" id="IPR011726">
    <property type="entry name" value="KdpF"/>
</dbReference>
<dbReference type="GO" id="GO:0005886">
    <property type="term" value="C:plasma membrane"/>
    <property type="evidence" value="ECO:0007669"/>
    <property type="project" value="InterPro"/>
</dbReference>
<organism evidence="2 3">
    <name type="scientific">Laribacter hongkongensis</name>
    <dbReference type="NCBI Taxonomy" id="168471"/>
    <lineage>
        <taxon>Bacteria</taxon>
        <taxon>Pseudomonadati</taxon>
        <taxon>Pseudomonadota</taxon>
        <taxon>Betaproteobacteria</taxon>
        <taxon>Neisseriales</taxon>
        <taxon>Aquaspirillaceae</taxon>
        <taxon>Laribacter</taxon>
    </lineage>
</organism>
<dbReference type="Pfam" id="PF09604">
    <property type="entry name" value="Potass_KdpF"/>
    <property type="match status" value="1"/>
</dbReference>
<feature type="transmembrane region" description="Helical" evidence="1">
    <location>
        <begin position="6"/>
        <end position="28"/>
    </location>
</feature>
<protein>
    <submittedName>
        <fullName evidence="2">K(+)-transporting ATPase subunit F</fullName>
    </submittedName>
</protein>
<keyword evidence="1" id="KW-0472">Membrane</keyword>
<keyword evidence="1" id="KW-1133">Transmembrane helix</keyword>
<evidence type="ECO:0000313" key="2">
    <source>
        <dbReference type="EMBL" id="MCG9025204.1"/>
    </source>
</evidence>
<dbReference type="Proteomes" id="UP001200247">
    <property type="component" value="Unassembled WGS sequence"/>
</dbReference>
<evidence type="ECO:0000256" key="1">
    <source>
        <dbReference type="SAM" id="Phobius"/>
    </source>
</evidence>
<dbReference type="RefSeq" id="WP_027823985.1">
    <property type="nucleotide sequence ID" value="NZ_CP022115.1"/>
</dbReference>
<dbReference type="GeneID" id="75109749"/>
<name>A0AAW5E2D4_9NEIS</name>
<keyword evidence="1" id="KW-0812">Transmembrane</keyword>
<sequence length="34" mass="3833">MHADQAWTLWLAGAVAAGLFVYLVYMLLHAEEIE</sequence>
<dbReference type="AlphaFoldDB" id="A0AAW5E2D4"/>
<gene>
    <name evidence="2" type="primary">kdpF</name>
    <name evidence="2" type="ORF">LH440_04675</name>
</gene>